<dbReference type="InterPro" id="IPR002068">
    <property type="entry name" value="A-crystallin/Hsp20_dom"/>
</dbReference>
<dbReference type="InterPro" id="IPR008978">
    <property type="entry name" value="HSP20-like_chaperone"/>
</dbReference>
<dbReference type="InterPro" id="IPR031107">
    <property type="entry name" value="Small_HSP"/>
</dbReference>
<dbReference type="CDD" id="cd06464">
    <property type="entry name" value="ACD_sHsps-like"/>
    <property type="match status" value="1"/>
</dbReference>
<comment type="caution">
    <text evidence="5">The sequence shown here is derived from an EMBL/GenBank/DDBJ whole genome shotgun (WGS) entry which is preliminary data.</text>
</comment>
<comment type="similarity">
    <text evidence="1 2">Belongs to the small heat shock protein (HSP20) family.</text>
</comment>
<dbReference type="SUPFAM" id="SSF49764">
    <property type="entry name" value="HSP20-like chaperones"/>
    <property type="match status" value="1"/>
</dbReference>
<dbReference type="PROSITE" id="PS51203">
    <property type="entry name" value="CS"/>
    <property type="match status" value="1"/>
</dbReference>
<dbReference type="PANTHER" id="PTHR11527">
    <property type="entry name" value="HEAT-SHOCK PROTEIN 20 FAMILY MEMBER"/>
    <property type="match status" value="1"/>
</dbReference>
<dbReference type="EMBL" id="DRCV01000197">
    <property type="protein sequence ID" value="HDK38253.1"/>
    <property type="molecule type" value="Genomic_DNA"/>
</dbReference>
<accession>A0A831K2Z6</accession>
<evidence type="ECO:0000256" key="2">
    <source>
        <dbReference type="RuleBase" id="RU003616"/>
    </source>
</evidence>
<sequence>MFGSTGLFDELQRIQREMDAVFGAAPWANGIRSSAGAFPPVNVGTTDEAVDVYFFAPGVDPDSLDISIQNNVLNVAGERHIIREEGASYYRMERFDGEFRRSFSLPDDIDPEKVDAAYKDGVLHIRLQRKESSKPKKIKVS</sequence>
<evidence type="ECO:0000259" key="4">
    <source>
        <dbReference type="PROSITE" id="PS51203"/>
    </source>
</evidence>
<evidence type="ECO:0000256" key="1">
    <source>
        <dbReference type="PROSITE-ProRule" id="PRU00285"/>
    </source>
</evidence>
<evidence type="ECO:0000313" key="5">
    <source>
        <dbReference type="EMBL" id="HDK38253.1"/>
    </source>
</evidence>
<protein>
    <submittedName>
        <fullName evidence="5">Hsp20/alpha crystallin family protein</fullName>
    </submittedName>
</protein>
<reference evidence="5" key="1">
    <citation type="journal article" date="2020" name="mSystems">
        <title>Genome- and Community-Level Interaction Insights into Carbon Utilization and Element Cycling Functions of Hydrothermarchaeota in Hydrothermal Sediment.</title>
        <authorList>
            <person name="Zhou Z."/>
            <person name="Liu Y."/>
            <person name="Xu W."/>
            <person name="Pan J."/>
            <person name="Luo Z.H."/>
            <person name="Li M."/>
        </authorList>
    </citation>
    <scope>NUCLEOTIDE SEQUENCE [LARGE SCALE GENOMIC DNA]</scope>
    <source>
        <strain evidence="5">HyVt-26</strain>
    </source>
</reference>
<dbReference type="PROSITE" id="PS01031">
    <property type="entry name" value="SHSP"/>
    <property type="match status" value="1"/>
</dbReference>
<dbReference type="Gene3D" id="2.60.40.790">
    <property type="match status" value="1"/>
</dbReference>
<organism evidence="5">
    <name type="scientific">Thiolapillus brandeum</name>
    <dbReference type="NCBI Taxonomy" id="1076588"/>
    <lineage>
        <taxon>Bacteria</taxon>
        <taxon>Pseudomonadati</taxon>
        <taxon>Pseudomonadota</taxon>
        <taxon>Gammaproteobacteria</taxon>
        <taxon>Chromatiales</taxon>
        <taxon>Sedimenticolaceae</taxon>
        <taxon>Thiolapillus</taxon>
    </lineage>
</organism>
<name>A0A831K2Z6_9GAMM</name>
<dbReference type="AlphaFoldDB" id="A0A831K2Z6"/>
<proteinExistence type="inferred from homology"/>
<feature type="domain" description="SHSP" evidence="3">
    <location>
        <begin position="32"/>
        <end position="141"/>
    </location>
</feature>
<dbReference type="InterPro" id="IPR007052">
    <property type="entry name" value="CS_dom"/>
</dbReference>
<dbReference type="Pfam" id="PF00011">
    <property type="entry name" value="HSP20"/>
    <property type="match status" value="1"/>
</dbReference>
<dbReference type="Proteomes" id="UP000885822">
    <property type="component" value="Unassembled WGS sequence"/>
</dbReference>
<evidence type="ECO:0000259" key="3">
    <source>
        <dbReference type="PROSITE" id="PS01031"/>
    </source>
</evidence>
<feature type="domain" description="CS" evidence="4">
    <location>
        <begin position="36"/>
        <end position="141"/>
    </location>
</feature>
<gene>
    <name evidence="5" type="ORF">ENG92_04475</name>
</gene>